<sequence>MKKNKANSLAATINRTPLRRVPRSARQLSGTLQVQQSGLTEVRSVPPPSEEIVDRLNALGREYPFCVINKGGNHLIL</sequence>
<evidence type="ECO:0000313" key="3">
    <source>
        <dbReference type="Proteomes" id="UP000293874"/>
    </source>
</evidence>
<dbReference type="EMBL" id="SGXA01000006">
    <property type="protein sequence ID" value="RZS65128.1"/>
    <property type="molecule type" value="Genomic_DNA"/>
</dbReference>
<reference evidence="2 3" key="1">
    <citation type="submission" date="2019-02" db="EMBL/GenBank/DDBJ databases">
        <title>Genomic Encyclopedia of Type Strains, Phase IV (KMG-IV): sequencing the most valuable type-strain genomes for metagenomic binning, comparative biology and taxonomic classification.</title>
        <authorList>
            <person name="Goeker M."/>
        </authorList>
    </citation>
    <scope>NUCLEOTIDE SEQUENCE [LARGE SCALE GENOMIC DNA]</scope>
    <source>
        <strain evidence="2 3">DSM 18116</strain>
    </source>
</reference>
<dbReference type="AlphaFoldDB" id="A0A4Q7MDS5"/>
<feature type="region of interest" description="Disordered" evidence="1">
    <location>
        <begin position="1"/>
        <end position="25"/>
    </location>
</feature>
<dbReference type="RefSeq" id="WP_130544364.1">
    <property type="nucleotide sequence ID" value="NZ_CP042431.1"/>
</dbReference>
<proteinExistence type="predicted"/>
<name>A0A4Q7MDS5_9BACT</name>
<protein>
    <submittedName>
        <fullName evidence="2">Uncharacterized protein</fullName>
    </submittedName>
</protein>
<gene>
    <name evidence="2" type="ORF">EV199_5884</name>
</gene>
<keyword evidence="3" id="KW-1185">Reference proteome</keyword>
<organism evidence="2 3">
    <name type="scientific">Pseudobacter ginsenosidimutans</name>
    <dbReference type="NCBI Taxonomy" id="661488"/>
    <lineage>
        <taxon>Bacteria</taxon>
        <taxon>Pseudomonadati</taxon>
        <taxon>Bacteroidota</taxon>
        <taxon>Chitinophagia</taxon>
        <taxon>Chitinophagales</taxon>
        <taxon>Chitinophagaceae</taxon>
        <taxon>Pseudobacter</taxon>
    </lineage>
</organism>
<dbReference type="Proteomes" id="UP000293874">
    <property type="component" value="Unassembled WGS sequence"/>
</dbReference>
<evidence type="ECO:0000256" key="1">
    <source>
        <dbReference type="SAM" id="MobiDB-lite"/>
    </source>
</evidence>
<accession>A0A4Q7MDS5</accession>
<feature type="compositionally biased region" description="Polar residues" evidence="1">
    <location>
        <begin position="1"/>
        <end position="15"/>
    </location>
</feature>
<evidence type="ECO:0000313" key="2">
    <source>
        <dbReference type="EMBL" id="RZS65128.1"/>
    </source>
</evidence>
<dbReference type="OrthoDB" id="679422at2"/>
<comment type="caution">
    <text evidence="2">The sequence shown here is derived from an EMBL/GenBank/DDBJ whole genome shotgun (WGS) entry which is preliminary data.</text>
</comment>